<organism evidence="2 3">
    <name type="scientific">Stylosanthes scabra</name>
    <dbReference type="NCBI Taxonomy" id="79078"/>
    <lineage>
        <taxon>Eukaryota</taxon>
        <taxon>Viridiplantae</taxon>
        <taxon>Streptophyta</taxon>
        <taxon>Embryophyta</taxon>
        <taxon>Tracheophyta</taxon>
        <taxon>Spermatophyta</taxon>
        <taxon>Magnoliopsida</taxon>
        <taxon>eudicotyledons</taxon>
        <taxon>Gunneridae</taxon>
        <taxon>Pentapetalae</taxon>
        <taxon>rosids</taxon>
        <taxon>fabids</taxon>
        <taxon>Fabales</taxon>
        <taxon>Fabaceae</taxon>
        <taxon>Papilionoideae</taxon>
        <taxon>50 kb inversion clade</taxon>
        <taxon>dalbergioids sensu lato</taxon>
        <taxon>Dalbergieae</taxon>
        <taxon>Pterocarpus clade</taxon>
        <taxon>Stylosanthes</taxon>
    </lineage>
</organism>
<evidence type="ECO:0000256" key="1">
    <source>
        <dbReference type="SAM" id="MobiDB-lite"/>
    </source>
</evidence>
<evidence type="ECO:0000313" key="3">
    <source>
        <dbReference type="Proteomes" id="UP001341840"/>
    </source>
</evidence>
<reference evidence="2 3" key="1">
    <citation type="journal article" date="2023" name="Plants (Basel)">
        <title>Bridging the Gap: Combining Genomics and Transcriptomics Approaches to Understand Stylosanthes scabra, an Orphan Legume from the Brazilian Caatinga.</title>
        <authorList>
            <person name="Ferreira-Neto J.R.C."/>
            <person name="da Silva M.D."/>
            <person name="Binneck E."/>
            <person name="de Melo N.F."/>
            <person name="da Silva R.H."/>
            <person name="de Melo A.L.T.M."/>
            <person name="Pandolfi V."/>
            <person name="Bustamante F.O."/>
            <person name="Brasileiro-Vidal A.C."/>
            <person name="Benko-Iseppon A.M."/>
        </authorList>
    </citation>
    <scope>NUCLEOTIDE SEQUENCE [LARGE SCALE GENOMIC DNA]</scope>
    <source>
        <tissue evidence="2">Leaves</tissue>
    </source>
</reference>
<feature type="compositionally biased region" description="Polar residues" evidence="1">
    <location>
        <begin position="97"/>
        <end position="111"/>
    </location>
</feature>
<keyword evidence="3" id="KW-1185">Reference proteome</keyword>
<accession>A0ABU6UXU8</accession>
<dbReference type="EMBL" id="JASCZI010122929">
    <property type="protein sequence ID" value="MED6164906.1"/>
    <property type="molecule type" value="Genomic_DNA"/>
</dbReference>
<protein>
    <submittedName>
        <fullName evidence="2">Uncharacterized protein</fullName>
    </submittedName>
</protein>
<name>A0ABU6UXU8_9FABA</name>
<comment type="caution">
    <text evidence="2">The sequence shown here is derived from an EMBL/GenBank/DDBJ whole genome shotgun (WGS) entry which is preliminary data.</text>
</comment>
<feature type="compositionally biased region" description="Polar residues" evidence="1">
    <location>
        <begin position="58"/>
        <end position="76"/>
    </location>
</feature>
<evidence type="ECO:0000313" key="2">
    <source>
        <dbReference type="EMBL" id="MED6164906.1"/>
    </source>
</evidence>
<sequence length="157" mass="17112">MEKNSIIPEKPTERTVCALATRKNPDYFAMEKMVMDNMEEMRRQQWEAFEFKKHVKSIPNSGCTTSGENPPSNPNKSVIHPQSPHSFDGRPPDTGCPDSTHSNDVNTSVGCSNPPTGADAVSGSCAQEVGMLRSLASGCPAILLARSWHYLPPLLGK</sequence>
<dbReference type="Proteomes" id="UP001341840">
    <property type="component" value="Unassembled WGS sequence"/>
</dbReference>
<proteinExistence type="predicted"/>
<feature type="region of interest" description="Disordered" evidence="1">
    <location>
        <begin position="57"/>
        <end position="111"/>
    </location>
</feature>
<gene>
    <name evidence="2" type="ORF">PIB30_094591</name>
</gene>